<keyword evidence="3" id="KW-1185">Reference proteome</keyword>
<sequence>MVRQEQVDQVADALVERGVRVTVDALGDALGRTQDLTVPLADWKRRRRYLGHLVVLDIPEDLERVLATVAKALAATDPFGGLKAPSAKAGEDGGLHPVKLPDQLWERLAAMAGDIVGLREQVAGLALAQGPSKPVPKARREGRKRGLAAAMGRMFWDRMMGHFAEAMRREGPMTAVELLATLDADALDMAEAAFERIDASLITEKVEERVRRGNYFRKTLDGRYEAL</sequence>
<dbReference type="GO" id="GO:0003677">
    <property type="term" value="F:DNA binding"/>
    <property type="evidence" value="ECO:0007669"/>
    <property type="project" value="UniProtKB-KW"/>
</dbReference>
<dbReference type="EMBL" id="JBHSWN010000001">
    <property type="protein sequence ID" value="MFC6791240.1"/>
    <property type="molecule type" value="Genomic_DNA"/>
</dbReference>
<dbReference type="InterPro" id="IPR021104">
    <property type="entry name" value="KfrA_DNA-bd_N"/>
</dbReference>
<evidence type="ECO:0000313" key="2">
    <source>
        <dbReference type="EMBL" id="MFC6791240.1"/>
    </source>
</evidence>
<protein>
    <submittedName>
        <fullName evidence="2">DNA-binding protein</fullName>
    </submittedName>
</protein>
<dbReference type="RefSeq" id="WP_378971900.1">
    <property type="nucleotide sequence ID" value="NZ_JBHSWN010000001.1"/>
</dbReference>
<name>A0ABW2BLZ4_9HYPH</name>
<proteinExistence type="predicted"/>
<evidence type="ECO:0000313" key="3">
    <source>
        <dbReference type="Proteomes" id="UP001596292"/>
    </source>
</evidence>
<comment type="caution">
    <text evidence="2">The sequence shown here is derived from an EMBL/GenBank/DDBJ whole genome shotgun (WGS) entry which is preliminary data.</text>
</comment>
<evidence type="ECO:0000259" key="1">
    <source>
        <dbReference type="Pfam" id="PF11740"/>
    </source>
</evidence>
<dbReference type="Pfam" id="PF11740">
    <property type="entry name" value="KfrA_N"/>
    <property type="match status" value="1"/>
</dbReference>
<dbReference type="Proteomes" id="UP001596292">
    <property type="component" value="Unassembled WGS sequence"/>
</dbReference>
<organism evidence="2 3">
    <name type="scientific">Methylobacterium komagatae</name>
    <dbReference type="NCBI Taxonomy" id="374425"/>
    <lineage>
        <taxon>Bacteria</taxon>
        <taxon>Pseudomonadati</taxon>
        <taxon>Pseudomonadota</taxon>
        <taxon>Alphaproteobacteria</taxon>
        <taxon>Hyphomicrobiales</taxon>
        <taxon>Methylobacteriaceae</taxon>
        <taxon>Methylobacterium</taxon>
    </lineage>
</organism>
<feature type="domain" description="KfrA N-terminal DNA-binding" evidence="1">
    <location>
        <begin position="4"/>
        <end position="74"/>
    </location>
</feature>
<keyword evidence="2" id="KW-0238">DNA-binding</keyword>
<gene>
    <name evidence="2" type="ORF">ACFQE0_17425</name>
</gene>
<reference evidence="3" key="1">
    <citation type="journal article" date="2019" name="Int. J. Syst. Evol. Microbiol.">
        <title>The Global Catalogue of Microorganisms (GCM) 10K type strain sequencing project: providing services to taxonomists for standard genome sequencing and annotation.</title>
        <authorList>
            <consortium name="The Broad Institute Genomics Platform"/>
            <consortium name="The Broad Institute Genome Sequencing Center for Infectious Disease"/>
            <person name="Wu L."/>
            <person name="Ma J."/>
        </authorList>
    </citation>
    <scope>NUCLEOTIDE SEQUENCE [LARGE SCALE GENOMIC DNA]</scope>
    <source>
        <strain evidence="3">CCUG 48316</strain>
    </source>
</reference>
<accession>A0ABW2BLZ4</accession>